<evidence type="ECO:0000313" key="8">
    <source>
        <dbReference type="Proteomes" id="UP000027997"/>
    </source>
</evidence>
<dbReference type="SMART" id="SM00922">
    <property type="entry name" value="MR_MLE"/>
    <property type="match status" value="1"/>
</dbReference>
<dbReference type="InterPro" id="IPR010196">
    <property type="entry name" value="OSB_synthase_MenC1"/>
</dbReference>
<evidence type="ECO:0000256" key="1">
    <source>
        <dbReference type="ARBA" id="ARBA00022723"/>
    </source>
</evidence>
<dbReference type="PROSITE" id="PS00909">
    <property type="entry name" value="MR_MLE_2"/>
    <property type="match status" value="1"/>
</dbReference>
<sequence>MLIWKNVSQISAVLAVIPDAVFHKNSMKECKADILRYRLPLKRPLHLKQFNLNEREGLILRLNLGGRFGYGEIAPLPGFSCESLFEAETQLQEFCRAVNDGHFKPFPTDDSERRASYETVFASLPVPSVLFGIESALWWLRQGGWLSPPVMAPLLQGATEHILLRLEQWQGSWPKEFKLKIGRDSIEEDCVRINKVLEALPESVSIKLDANQQWTLGQALSVARSIDVNRIAFVEEPTASVGDFSELYEKTGLHFALDETVQQPGYLLQTMHGLAAIVIKPMLVGGLCRCQQLVTAARAQGIRVIFSSSYESSIGLHILEQLSAQWTPEELPGLDTSSAFVNRLACEDIIAGHPVSINPAFVSLGEKS</sequence>
<dbReference type="SUPFAM" id="SSF51604">
    <property type="entry name" value="Enolase C-terminal domain-like"/>
    <property type="match status" value="1"/>
</dbReference>
<dbReference type="SFLD" id="SFLDS00001">
    <property type="entry name" value="Enolase"/>
    <property type="match status" value="1"/>
</dbReference>
<dbReference type="GO" id="GO:0009063">
    <property type="term" value="P:amino acid catabolic process"/>
    <property type="evidence" value="ECO:0007669"/>
    <property type="project" value="InterPro"/>
</dbReference>
<feature type="binding site" evidence="4">
    <location>
        <position position="235"/>
    </location>
    <ligand>
        <name>Mg(2+)</name>
        <dbReference type="ChEBI" id="CHEBI:18420"/>
    </ligand>
</feature>
<dbReference type="AlphaFoldDB" id="A0A081KAG6"/>
<dbReference type="CDD" id="cd03320">
    <property type="entry name" value="OSBS"/>
    <property type="match status" value="1"/>
</dbReference>
<dbReference type="NCBIfam" id="TIGR01927">
    <property type="entry name" value="menC_gam_Gplu"/>
    <property type="match status" value="1"/>
</dbReference>
<reference evidence="7 8" key="1">
    <citation type="submission" date="2014-06" db="EMBL/GenBank/DDBJ databases">
        <title>Whole Genome Sequences of Three Symbiotic Endozoicomonas Bacteria.</title>
        <authorList>
            <person name="Neave M.J."/>
            <person name="Apprill A."/>
            <person name="Voolstra C.R."/>
        </authorList>
    </citation>
    <scope>NUCLEOTIDE SEQUENCE [LARGE SCALE GENOMIC DNA]</scope>
    <source>
        <strain evidence="7 8">DSM 22380</strain>
    </source>
</reference>
<evidence type="ECO:0000256" key="5">
    <source>
        <dbReference type="NCBIfam" id="TIGR01927"/>
    </source>
</evidence>
<dbReference type="InterPro" id="IPR018110">
    <property type="entry name" value="Mandel_Rmase/mucon_lact_enz_CS"/>
</dbReference>
<dbReference type="UniPathway" id="UPA01057">
    <property type="reaction ID" value="UER00165"/>
</dbReference>
<keyword evidence="4" id="KW-0474">Menaquinone biosynthesis</keyword>
<dbReference type="EC" id="4.2.1.113" evidence="4 5"/>
<accession>A0A081KAG6</accession>
<dbReference type="Pfam" id="PF13378">
    <property type="entry name" value="MR_MLE_C"/>
    <property type="match status" value="1"/>
</dbReference>
<gene>
    <name evidence="4" type="primary">menC</name>
    <name evidence="7" type="ORF">GV64_10640</name>
</gene>
<name>A0A081KAG6_9GAMM</name>
<dbReference type="eggNOG" id="COG1441">
    <property type="taxonomic scope" value="Bacteria"/>
</dbReference>
<keyword evidence="2 4" id="KW-0460">Magnesium</keyword>
<proteinExistence type="inferred from homology"/>
<dbReference type="SFLD" id="SFLDF00009">
    <property type="entry name" value="o-succinylbenzoate_synthase"/>
    <property type="match status" value="1"/>
</dbReference>
<dbReference type="InterPro" id="IPR029017">
    <property type="entry name" value="Enolase-like_N"/>
</dbReference>
<keyword evidence="1 4" id="KW-0479">Metal-binding</keyword>
<dbReference type="Gene3D" id="3.30.390.10">
    <property type="entry name" value="Enolase-like, N-terminal domain"/>
    <property type="match status" value="1"/>
</dbReference>
<evidence type="ECO:0000256" key="2">
    <source>
        <dbReference type="ARBA" id="ARBA00022842"/>
    </source>
</evidence>
<evidence type="ECO:0000256" key="4">
    <source>
        <dbReference type="HAMAP-Rule" id="MF_00470"/>
    </source>
</evidence>
<dbReference type="SFLD" id="SFLDG00180">
    <property type="entry name" value="muconate_cycloisomerase"/>
    <property type="match status" value="1"/>
</dbReference>
<protein>
    <recommendedName>
        <fullName evidence="4 5">o-succinylbenzoate synthase</fullName>
        <shortName evidence="4">OSB synthase</shortName>
        <shortName evidence="4">OSBS</shortName>
        <ecNumber evidence="4 5">4.2.1.113</ecNumber>
    </recommendedName>
    <alternativeName>
        <fullName evidence="4">4-(2'-carboxyphenyl)-4-oxybutyric acid synthase</fullName>
    </alternativeName>
    <alternativeName>
        <fullName evidence="4">o-succinylbenzoic acid synthase</fullName>
    </alternativeName>
</protein>
<dbReference type="GO" id="GO:0009234">
    <property type="term" value="P:menaquinone biosynthetic process"/>
    <property type="evidence" value="ECO:0007669"/>
    <property type="project" value="UniProtKB-UniRule"/>
</dbReference>
<comment type="caution">
    <text evidence="7">The sequence shown here is derived from an EMBL/GenBank/DDBJ whole genome shotgun (WGS) entry which is preliminary data.</text>
</comment>
<dbReference type="NCBIfam" id="NF003473">
    <property type="entry name" value="PRK05105.1"/>
    <property type="match status" value="1"/>
</dbReference>
<feature type="active site" description="Proton donor" evidence="4">
    <location>
        <position position="180"/>
    </location>
</feature>
<dbReference type="HAMAP" id="MF_00470">
    <property type="entry name" value="MenC_1"/>
    <property type="match status" value="1"/>
</dbReference>
<keyword evidence="3 4" id="KW-0456">Lyase</keyword>
<dbReference type="InterPro" id="IPR013342">
    <property type="entry name" value="Mandelate_racemase_C"/>
</dbReference>
<comment type="cofactor">
    <cofactor evidence="4">
        <name>a divalent metal cation</name>
        <dbReference type="ChEBI" id="CHEBI:60240"/>
    </cofactor>
</comment>
<evidence type="ECO:0000256" key="3">
    <source>
        <dbReference type="ARBA" id="ARBA00023239"/>
    </source>
</evidence>
<organism evidence="7 8">
    <name type="scientific">Endozoicomonas elysicola</name>
    <dbReference type="NCBI Taxonomy" id="305900"/>
    <lineage>
        <taxon>Bacteria</taxon>
        <taxon>Pseudomonadati</taxon>
        <taxon>Pseudomonadota</taxon>
        <taxon>Gammaproteobacteria</taxon>
        <taxon>Oceanospirillales</taxon>
        <taxon>Endozoicomonadaceae</taxon>
        <taxon>Endozoicomonas</taxon>
    </lineage>
</organism>
<comment type="pathway">
    <text evidence="4">Quinol/quinone metabolism; menaquinone biosynthesis.</text>
</comment>
<keyword evidence="8" id="KW-1185">Reference proteome</keyword>
<comment type="function">
    <text evidence="4">Converts 2-succinyl-6-hydroxy-2,4-cyclohexadiene-1-carboxylate (SHCHC) to 2-succinylbenzoate (OSB).</text>
</comment>
<comment type="catalytic activity">
    <reaction evidence="4">
        <text>(1R,6R)-6-hydroxy-2-succinyl-cyclohexa-2,4-diene-1-carboxylate = 2-succinylbenzoate + H2O</text>
        <dbReference type="Rhea" id="RHEA:10196"/>
        <dbReference type="ChEBI" id="CHEBI:15377"/>
        <dbReference type="ChEBI" id="CHEBI:18325"/>
        <dbReference type="ChEBI" id="CHEBI:58689"/>
        <dbReference type="EC" id="4.2.1.113"/>
    </reaction>
</comment>
<dbReference type="InterPro" id="IPR029065">
    <property type="entry name" value="Enolase_C-like"/>
</dbReference>
<dbReference type="EMBL" id="JOJP01000001">
    <property type="protein sequence ID" value="KEI71142.1"/>
    <property type="molecule type" value="Genomic_DNA"/>
</dbReference>
<dbReference type="GO" id="GO:0000287">
    <property type="term" value="F:magnesium ion binding"/>
    <property type="evidence" value="ECO:0007669"/>
    <property type="project" value="UniProtKB-UniRule"/>
</dbReference>
<dbReference type="STRING" id="305900.GV64_10640"/>
<dbReference type="Gene3D" id="3.20.20.120">
    <property type="entry name" value="Enolase-like C-terminal domain"/>
    <property type="match status" value="1"/>
</dbReference>
<dbReference type="PANTHER" id="PTHR48073">
    <property type="entry name" value="O-SUCCINYLBENZOATE SYNTHASE-RELATED"/>
    <property type="match status" value="1"/>
</dbReference>
<dbReference type="InterPro" id="IPR036849">
    <property type="entry name" value="Enolase-like_C_sf"/>
</dbReference>
<dbReference type="PANTHER" id="PTHR48073:SF2">
    <property type="entry name" value="O-SUCCINYLBENZOATE SYNTHASE"/>
    <property type="match status" value="1"/>
</dbReference>
<dbReference type="Pfam" id="PF21508">
    <property type="entry name" value="MenC_N"/>
    <property type="match status" value="1"/>
</dbReference>
<feature type="active site" description="Proton acceptor" evidence="4">
    <location>
        <position position="280"/>
    </location>
</feature>
<dbReference type="InterPro" id="IPR041338">
    <property type="entry name" value="OSBS_N"/>
</dbReference>
<dbReference type="Proteomes" id="UP000027997">
    <property type="component" value="Unassembled WGS sequence"/>
</dbReference>
<evidence type="ECO:0000259" key="6">
    <source>
        <dbReference type="SMART" id="SM00922"/>
    </source>
</evidence>
<dbReference type="UniPathway" id="UPA00079"/>
<comment type="similarity">
    <text evidence="4">Belongs to the mandelate racemase/muconate lactonizing enzyme family. MenC type 1 subfamily.</text>
</comment>
<feature type="domain" description="Mandelate racemase/muconate lactonizing enzyme C-terminal" evidence="6">
    <location>
        <begin position="160"/>
        <end position="254"/>
    </location>
</feature>
<dbReference type="RefSeq" id="WP_020582690.1">
    <property type="nucleotide sequence ID" value="NZ_JOJP01000001.1"/>
</dbReference>
<feature type="binding site" evidence="4">
    <location>
        <position position="258"/>
    </location>
    <ligand>
        <name>Mg(2+)</name>
        <dbReference type="ChEBI" id="CHEBI:18420"/>
    </ligand>
</feature>
<comment type="pathway">
    <text evidence="4">Quinol/quinone metabolism; 1,4-dihydroxy-2-naphthoate biosynthesis; 1,4-dihydroxy-2-naphthoate from chorismate: step 4/7.</text>
</comment>
<dbReference type="SUPFAM" id="SSF54826">
    <property type="entry name" value="Enolase N-terminal domain-like"/>
    <property type="match status" value="1"/>
</dbReference>
<feature type="binding site" evidence="4">
    <location>
        <position position="209"/>
    </location>
    <ligand>
        <name>Mg(2+)</name>
        <dbReference type="ChEBI" id="CHEBI:18420"/>
    </ligand>
</feature>
<evidence type="ECO:0000313" key="7">
    <source>
        <dbReference type="EMBL" id="KEI71142.1"/>
    </source>
</evidence>
<dbReference type="GO" id="GO:0043748">
    <property type="term" value="F:O-succinylbenzoate synthase activity"/>
    <property type="evidence" value="ECO:0007669"/>
    <property type="project" value="UniProtKB-EC"/>
</dbReference>